<name>A0A560I1D4_9PROT</name>
<feature type="signal peptide" evidence="1">
    <location>
        <begin position="1"/>
        <end position="21"/>
    </location>
</feature>
<evidence type="ECO:0000256" key="1">
    <source>
        <dbReference type="SAM" id="SignalP"/>
    </source>
</evidence>
<protein>
    <submittedName>
        <fullName evidence="2">Uncharacterized protein</fullName>
    </submittedName>
</protein>
<proteinExistence type="predicted"/>
<evidence type="ECO:0000313" key="2">
    <source>
        <dbReference type="EMBL" id="TWB51034.1"/>
    </source>
</evidence>
<comment type="caution">
    <text evidence="2">The sequence shown here is derived from an EMBL/GenBank/DDBJ whole genome shotgun (WGS) entry which is preliminary data.</text>
</comment>
<accession>A0A560I1D4</accession>
<dbReference type="AlphaFoldDB" id="A0A560I1D4"/>
<organism evidence="2 3">
    <name type="scientific">Nitrospirillum amazonense</name>
    <dbReference type="NCBI Taxonomy" id="28077"/>
    <lineage>
        <taxon>Bacteria</taxon>
        <taxon>Pseudomonadati</taxon>
        <taxon>Pseudomonadota</taxon>
        <taxon>Alphaproteobacteria</taxon>
        <taxon>Rhodospirillales</taxon>
        <taxon>Azospirillaceae</taxon>
        <taxon>Nitrospirillum</taxon>
    </lineage>
</organism>
<dbReference type="Proteomes" id="UP000318050">
    <property type="component" value="Unassembled WGS sequence"/>
</dbReference>
<dbReference type="EMBL" id="VITT01000022">
    <property type="protein sequence ID" value="TWB51034.1"/>
    <property type="molecule type" value="Genomic_DNA"/>
</dbReference>
<evidence type="ECO:0000313" key="3">
    <source>
        <dbReference type="Proteomes" id="UP000318050"/>
    </source>
</evidence>
<sequence>MWGRLILAGIMVGFCLQGSVAAPVQSVAGSLAAAFADIDKRLAPHNQGFGLDADPAAPNLLRQEWDLYAQAAADCLNTHPDATGAEVAAAVQGLLPPDKFGAPSINVLARRLDAQSVIVAARQNEVGTAFILGVRDGRYQRVWSIADAPDQPYAIAFKTLGAWSVSGAGPGCGEASMSDGGGACGPLFPADIGLLPIRADGLRRFYLDADHAQMMGATVGAQISVWDWNGRTAKPAAVHLFARMVDGEMGTRVEGDRLRVRTKGEFKTFSACGQCEGRQVDWTLRLTPDGLVEEGETSAVPELDVVDHFLDLLTKKQPTEGVAASQAVTSMRAILNADKETASLDNFGMLDTATVVTIRGRKSLCLMVDELPAIRFFLVGRRIVGVRLMASDEPCDDPRGARSAL</sequence>
<gene>
    <name evidence="2" type="ORF">FBZ92_122129</name>
</gene>
<feature type="chain" id="PRO_5021754348" evidence="1">
    <location>
        <begin position="22"/>
        <end position="405"/>
    </location>
</feature>
<keyword evidence="1" id="KW-0732">Signal</keyword>
<reference evidence="2 3" key="1">
    <citation type="submission" date="2019-06" db="EMBL/GenBank/DDBJ databases">
        <title>Genomic Encyclopedia of Type Strains, Phase IV (KMG-V): Genome sequencing to study the core and pangenomes of soil and plant-associated prokaryotes.</title>
        <authorList>
            <person name="Whitman W."/>
        </authorList>
    </citation>
    <scope>NUCLEOTIDE SEQUENCE [LARGE SCALE GENOMIC DNA]</scope>
    <source>
        <strain evidence="2 3">BR 11140</strain>
    </source>
</reference>